<keyword evidence="3" id="KW-0732">Signal</keyword>
<evidence type="ECO:0000256" key="2">
    <source>
        <dbReference type="SAM" id="Phobius"/>
    </source>
</evidence>
<feature type="signal peptide" evidence="3">
    <location>
        <begin position="1"/>
        <end position="27"/>
    </location>
</feature>
<feature type="chain" id="PRO_5030165011" evidence="3">
    <location>
        <begin position="28"/>
        <end position="192"/>
    </location>
</feature>
<proteinExistence type="evidence at transcript level"/>
<keyword evidence="2" id="KW-0472">Membrane</keyword>
<sequence>MALVRSTALITVATSAFLLAMFSPASFVEPGLAPSSARGHEVSSSQQDRFRPFTATADAPTAEASSVAGVVAMAATLGLALGLVATPVNAEESETASTRAARKARRAEARKAEADAAKAAKSSESGAGFALPALPSLPNPFAGGDVVKQAAPVVDADDRSPVASDPVALLFIFFTVPTIYLVFYVLGSVDVI</sequence>
<evidence type="ECO:0000256" key="1">
    <source>
        <dbReference type="SAM" id="MobiDB-lite"/>
    </source>
</evidence>
<feature type="region of interest" description="Disordered" evidence="1">
    <location>
        <begin position="92"/>
        <end position="119"/>
    </location>
</feature>
<reference evidence="4" key="1">
    <citation type="journal article" date="2007" name="Proc. Natl. Acad. Sci. U.S.A.">
        <title>Spliced leader RNA trans-splicing in dinoflagellates.</title>
        <authorList>
            <person name="Zhang H."/>
            <person name="Hou Y."/>
            <person name="Miranda L."/>
            <person name="Campbell D.A."/>
            <person name="Sturm N.R."/>
            <person name="Gaasterland T."/>
            <person name="Lin S."/>
        </authorList>
    </citation>
    <scope>NUCLEOTIDE SEQUENCE</scope>
    <source>
        <strain evidence="4">CCMP121</strain>
    </source>
</reference>
<dbReference type="AlphaFoldDB" id="A7YXG3"/>
<keyword evidence="2" id="KW-1133">Transmembrane helix</keyword>
<protein>
    <submittedName>
        <fullName evidence="4">Uncharacterized protein</fullName>
    </submittedName>
</protein>
<accession>A7YXG3</accession>
<evidence type="ECO:0000313" key="4">
    <source>
        <dbReference type="EMBL" id="ABV22092.1"/>
    </source>
</evidence>
<organism evidence="4">
    <name type="scientific">Amphidinium carterae</name>
    <name type="common">Dinoflagellate</name>
    <dbReference type="NCBI Taxonomy" id="2961"/>
    <lineage>
        <taxon>Eukaryota</taxon>
        <taxon>Sar</taxon>
        <taxon>Alveolata</taxon>
        <taxon>Dinophyceae</taxon>
        <taxon>Amphidiniales</taxon>
        <taxon>Amphidiniaceae</taxon>
        <taxon>Amphidinium</taxon>
    </lineage>
</organism>
<feature type="compositionally biased region" description="Basic and acidic residues" evidence="1">
    <location>
        <begin position="106"/>
        <end position="118"/>
    </location>
</feature>
<dbReference type="EMBL" id="EF133978">
    <property type="protein sequence ID" value="ABV22092.1"/>
    <property type="molecule type" value="mRNA"/>
</dbReference>
<feature type="transmembrane region" description="Helical" evidence="2">
    <location>
        <begin position="167"/>
        <end position="186"/>
    </location>
</feature>
<evidence type="ECO:0000256" key="3">
    <source>
        <dbReference type="SAM" id="SignalP"/>
    </source>
</evidence>
<name>A7YXG3_AMPCA</name>
<keyword evidence="2" id="KW-0812">Transmembrane</keyword>